<reference evidence="2" key="2">
    <citation type="journal article" date="2018" name="Sci. Data">
        <title>The draft genome sequence of cork oak.</title>
        <authorList>
            <person name="Ramos A.M."/>
            <person name="Usie A."/>
            <person name="Barbosa P."/>
            <person name="Barros P.M."/>
            <person name="Capote T."/>
            <person name="Chaves I."/>
            <person name="Simoes F."/>
            <person name="Abreu I."/>
            <person name="Carrasquinho I."/>
            <person name="Faro C."/>
            <person name="Guimaraes J.B."/>
            <person name="Mendonca D."/>
            <person name="Nobrega F."/>
            <person name="Rodrigues L."/>
            <person name="Saibo N.J.M."/>
            <person name="Varela M.C."/>
            <person name="Egas C."/>
            <person name="Matos J."/>
            <person name="Miguel C.M."/>
            <person name="Oliveira M.M."/>
            <person name="Ricardo C.P."/>
            <person name="Goncalves S."/>
        </authorList>
    </citation>
    <scope>NUCLEOTIDE SEQUENCE [LARGE SCALE GENOMIC DNA]</scope>
    <source>
        <strain evidence="2">HL8</strain>
    </source>
</reference>
<evidence type="ECO:0000256" key="1">
    <source>
        <dbReference type="SAM" id="MobiDB-lite"/>
    </source>
</evidence>
<evidence type="ECO:0000313" key="2">
    <source>
        <dbReference type="EMBL" id="KAK7856829.1"/>
    </source>
</evidence>
<feature type="compositionally biased region" description="Basic and acidic residues" evidence="1">
    <location>
        <begin position="28"/>
        <end position="38"/>
    </location>
</feature>
<sequence length="113" mass="12985">LALKCLAAEPKLRPSMKEVLEKLEWFEAANERPREPRNHASHPMQPLHHRSPLYPRLDGNPAYQNSSRVRPKSNNSSKSNRTPPKFSHFVLSFFFAAKPLTNSSKRPSLTIRI</sequence>
<proteinExistence type="predicted"/>
<protein>
    <submittedName>
        <fullName evidence="2">Serine/threonine-protein kinase pix13</fullName>
    </submittedName>
</protein>
<comment type="caution">
    <text evidence="2">The sequence shown here is derived from an EMBL/GenBank/DDBJ whole genome shotgun (WGS) entry which is preliminary data.</text>
</comment>
<reference evidence="2" key="3">
    <citation type="submission" date="2023-07" db="EMBL/GenBank/DDBJ databases">
        <title>An improved reference 1 genome and first organelle genomes of Quercus suber.</title>
        <authorList>
            <consortium name="Genosuber Consortium"/>
            <person name="Usie A."/>
            <person name="Serra O."/>
            <person name="Barros P."/>
        </authorList>
    </citation>
    <scope>NUCLEOTIDE SEQUENCE</scope>
    <source>
        <strain evidence="2">HL8</strain>
        <tissue evidence="2">Leaves</tissue>
    </source>
</reference>
<reference evidence="2" key="1">
    <citation type="submission" date="2017-12" db="EMBL/GenBank/DDBJ databases">
        <authorList>
            <person name="Barbosa P."/>
            <person name="Usie A."/>
            <person name="Ramos A.M."/>
        </authorList>
    </citation>
    <scope>NUCLEOTIDE SEQUENCE</scope>
    <source>
        <strain evidence="2">HL8</strain>
        <tissue evidence="2">Leaves</tissue>
    </source>
</reference>
<accession>A0AAW0M171</accession>
<dbReference type="EMBL" id="PKMF04000033">
    <property type="protein sequence ID" value="KAK7856829.1"/>
    <property type="molecule type" value="Genomic_DNA"/>
</dbReference>
<feature type="region of interest" description="Disordered" evidence="1">
    <location>
        <begin position="28"/>
        <end position="85"/>
    </location>
</feature>
<dbReference type="AlphaFoldDB" id="A0AAW0M171"/>
<organism evidence="2">
    <name type="scientific">Quercus suber</name>
    <name type="common">Cork oak</name>
    <dbReference type="NCBI Taxonomy" id="58331"/>
    <lineage>
        <taxon>Eukaryota</taxon>
        <taxon>Viridiplantae</taxon>
        <taxon>Streptophyta</taxon>
        <taxon>Embryophyta</taxon>
        <taxon>Tracheophyta</taxon>
        <taxon>Spermatophyta</taxon>
        <taxon>Magnoliopsida</taxon>
        <taxon>eudicotyledons</taxon>
        <taxon>Gunneridae</taxon>
        <taxon>Pentapetalae</taxon>
        <taxon>rosids</taxon>
        <taxon>fabids</taxon>
        <taxon>Fagales</taxon>
        <taxon>Fagaceae</taxon>
        <taxon>Quercus</taxon>
    </lineage>
</organism>
<feature type="non-terminal residue" evidence="2">
    <location>
        <position position="1"/>
    </location>
</feature>
<dbReference type="GO" id="GO:0016301">
    <property type="term" value="F:kinase activity"/>
    <property type="evidence" value="ECO:0007669"/>
    <property type="project" value="UniProtKB-KW"/>
</dbReference>
<keyword evidence="2" id="KW-0418">Kinase</keyword>
<keyword evidence="2" id="KW-0808">Transferase</keyword>
<gene>
    <name evidence="2" type="primary">PIX13_9</name>
    <name evidence="2" type="ORF">CFP56_021608</name>
</gene>
<name>A0AAW0M171_QUESU</name>
<feature type="compositionally biased region" description="Low complexity" evidence="1">
    <location>
        <begin position="66"/>
        <end position="85"/>
    </location>
</feature>